<name>A0A968GHA0_9SPIO</name>
<feature type="domain" description="CYTH" evidence="1">
    <location>
        <begin position="2"/>
        <end position="177"/>
    </location>
</feature>
<comment type="caution">
    <text evidence="2">The sequence shown here is derived from an EMBL/GenBank/DDBJ whole genome shotgun (WGS) entry which is preliminary data.</text>
</comment>
<dbReference type="EMBL" id="JAATLM010000001">
    <property type="protein sequence ID" value="NIZ70078.1"/>
    <property type="molecule type" value="Genomic_DNA"/>
</dbReference>
<sequence>MAYEVEIKARISAKEYTQMKKQLEQMAVDGGFYERHDVYFKKIGESEERLRLRKCSVKGVLLTYKERHTHEGVETNKEIEMEVSDMAKAQAMLEALHYGVSFEKEKMMHLYTHDGIHYELVEVAGLGLYIEIEKVVEEERDMQGIEQAKVQVREALSRLGVKPEQIEEKSYKKLLGYI</sequence>
<evidence type="ECO:0000259" key="1">
    <source>
        <dbReference type="PROSITE" id="PS51707"/>
    </source>
</evidence>
<evidence type="ECO:0000313" key="2">
    <source>
        <dbReference type="EMBL" id="NIZ70078.1"/>
    </source>
</evidence>
<dbReference type="InterPro" id="IPR023577">
    <property type="entry name" value="CYTH_domain"/>
</dbReference>
<dbReference type="Proteomes" id="UP000778951">
    <property type="component" value="Unassembled WGS sequence"/>
</dbReference>
<protein>
    <submittedName>
        <fullName evidence="2">Class IV adenylate cyclase</fullName>
    </submittedName>
</protein>
<dbReference type="RefSeq" id="WP_167696174.1">
    <property type="nucleotide sequence ID" value="NZ_CP118181.1"/>
</dbReference>
<dbReference type="SMART" id="SM01118">
    <property type="entry name" value="CYTH"/>
    <property type="match status" value="1"/>
</dbReference>
<dbReference type="PANTHER" id="PTHR21028:SF2">
    <property type="entry name" value="CYTH DOMAIN-CONTAINING PROTEIN"/>
    <property type="match status" value="1"/>
</dbReference>
<reference evidence="2" key="1">
    <citation type="submission" date="2020-03" db="EMBL/GenBank/DDBJ databases">
        <title>Spirochaetal bacteria isolated from arthropods constitute a novel genus Entomospira genus novum within the order Spirochaetales.</title>
        <authorList>
            <person name="Grana-Miraglia L."/>
            <person name="Sikutova S."/>
            <person name="Fingerle V."/>
            <person name="Sing A."/>
            <person name="Castillo-Ramirez S."/>
            <person name="Margos G."/>
            <person name="Rudolf I."/>
        </authorList>
    </citation>
    <scope>NUCLEOTIDE SEQUENCE</scope>
    <source>
        <strain evidence="2">BR149</strain>
    </source>
</reference>
<dbReference type="InterPro" id="IPR008173">
    <property type="entry name" value="Adenylyl_cyclase_CyaB"/>
</dbReference>
<evidence type="ECO:0000313" key="3">
    <source>
        <dbReference type="Proteomes" id="UP000778951"/>
    </source>
</evidence>
<dbReference type="Gene3D" id="2.40.320.10">
    <property type="entry name" value="Hypothetical Protein Pfu-838710-001"/>
    <property type="match status" value="1"/>
</dbReference>
<organism evidence="2 3">
    <name type="scientific">Entomospira culicis</name>
    <dbReference type="NCBI Taxonomy" id="2719989"/>
    <lineage>
        <taxon>Bacteria</taxon>
        <taxon>Pseudomonadati</taxon>
        <taxon>Spirochaetota</taxon>
        <taxon>Spirochaetia</taxon>
        <taxon>Spirochaetales</taxon>
        <taxon>Spirochaetaceae</taxon>
        <taxon>Entomospira</taxon>
    </lineage>
</organism>
<dbReference type="InterPro" id="IPR033469">
    <property type="entry name" value="CYTH-like_dom_sf"/>
</dbReference>
<dbReference type="PANTHER" id="PTHR21028">
    <property type="entry name" value="SI:CH211-156B7.4"/>
    <property type="match status" value="1"/>
</dbReference>
<dbReference type="Pfam" id="PF01928">
    <property type="entry name" value="CYTH"/>
    <property type="match status" value="1"/>
</dbReference>
<dbReference type="SUPFAM" id="SSF55154">
    <property type="entry name" value="CYTH-like phosphatases"/>
    <property type="match status" value="1"/>
</dbReference>
<keyword evidence="3" id="KW-1185">Reference proteome</keyword>
<accession>A0A968GHA0</accession>
<proteinExistence type="predicted"/>
<dbReference type="NCBIfam" id="TIGR00318">
    <property type="entry name" value="cyaB"/>
    <property type="match status" value="1"/>
</dbReference>
<dbReference type="PROSITE" id="PS51707">
    <property type="entry name" value="CYTH"/>
    <property type="match status" value="1"/>
</dbReference>
<dbReference type="CDD" id="cd07890">
    <property type="entry name" value="CYTH-like_AC_IV-like"/>
    <property type="match status" value="1"/>
</dbReference>
<gene>
    <name evidence="2" type="primary">cyaB</name>
    <name evidence="2" type="ORF">HCT48_07645</name>
</gene>
<dbReference type="AlphaFoldDB" id="A0A968GHA0"/>